<dbReference type="SUPFAM" id="SSF52206">
    <property type="entry name" value="Hypothetical protein MTH538"/>
    <property type="match status" value="1"/>
</dbReference>
<protein>
    <submittedName>
        <fullName evidence="3">Molecular chaperone Tir</fullName>
    </submittedName>
    <submittedName>
        <fullName evidence="2">TIR domain-containing protein</fullName>
    </submittedName>
</protein>
<feature type="domain" description="Thoeris protein ThsB TIR-like" evidence="1">
    <location>
        <begin position="7"/>
        <end position="101"/>
    </location>
</feature>
<sequence length="160" mass="18536">MPKRKVFYSFHYKNDVFRVQQIRNMGVIEGNSPVTPNQWETIKQTGKKAVEKWISENLKNKSCVVVLIGSETSKREWVLHEIEQAWNSGKPVLGIYIHNLKCPISGKSTKGSNPFDLFTMKDSNDKLSKYVKCYNPKTYDAYNDIKTNIDSWIEEAIKSR</sequence>
<reference evidence="2 5" key="3">
    <citation type="submission" date="2023-07" db="EMBL/GenBank/DDBJ databases">
        <title>Genome content predicts the carbon catabolic preferences of heterotrophic bacteria.</title>
        <authorList>
            <person name="Gralka M."/>
        </authorList>
    </citation>
    <scope>NUCLEOTIDE SEQUENCE [LARGE SCALE GENOMIC DNA]</scope>
    <source>
        <strain evidence="2 5">4G03</strain>
    </source>
</reference>
<evidence type="ECO:0000313" key="3">
    <source>
        <dbReference type="EMBL" id="PHN98878.1"/>
    </source>
</evidence>
<evidence type="ECO:0000313" key="4">
    <source>
        <dbReference type="Proteomes" id="UP000222163"/>
    </source>
</evidence>
<evidence type="ECO:0000313" key="5">
    <source>
        <dbReference type="Proteomes" id="UP001242342"/>
    </source>
</evidence>
<dbReference type="Pfam" id="PF08937">
    <property type="entry name" value="ThsB_TIR"/>
    <property type="match status" value="1"/>
</dbReference>
<comment type="caution">
    <text evidence="3">The sequence shown here is derived from an EMBL/GenBank/DDBJ whole genome shotgun (WGS) entry which is preliminary data.</text>
</comment>
<dbReference type="InterPro" id="IPR036490">
    <property type="entry name" value="ThsB_TIR-like_sf"/>
</dbReference>
<reference evidence="3" key="2">
    <citation type="submission" date="2017-10" db="EMBL/GenBank/DDBJ databases">
        <authorList>
            <person name="Enke T.N."/>
            <person name="Cordero O.X."/>
        </authorList>
    </citation>
    <scope>NUCLEOTIDE SEQUENCE</scope>
    <source>
        <strain evidence="3">4G03</strain>
    </source>
</reference>
<dbReference type="EMBL" id="PDUU01000002">
    <property type="protein sequence ID" value="PHN98878.1"/>
    <property type="molecule type" value="Genomic_DNA"/>
</dbReference>
<proteinExistence type="predicted"/>
<dbReference type="AlphaFoldDB" id="A0A2G1BY03"/>
<dbReference type="Proteomes" id="UP001242342">
    <property type="component" value="Unassembled WGS sequence"/>
</dbReference>
<accession>A0A2G1BY03</accession>
<evidence type="ECO:0000259" key="1">
    <source>
        <dbReference type="Pfam" id="PF08937"/>
    </source>
</evidence>
<dbReference type="Proteomes" id="UP000222163">
    <property type="component" value="Unassembled WGS sequence"/>
</dbReference>
<dbReference type="Gene3D" id="3.40.50.9200">
    <property type="entry name" value="Hypothetical protein MTH538"/>
    <property type="match status" value="1"/>
</dbReference>
<reference evidence="3 4" key="1">
    <citation type="journal article" date="2016" name="Nat. Commun.">
        <title>Microbial interactions lead to rapid micro-scale successions on model marine particles.</title>
        <authorList>
            <person name="Datta M.S."/>
            <person name="Sliwerska E."/>
            <person name="Gore J."/>
            <person name="Polz M.F."/>
            <person name="Cordero O.X."/>
        </authorList>
    </citation>
    <scope>NUCLEOTIDE SEQUENCE [LARGE SCALE GENOMIC DNA]</scope>
    <source>
        <strain evidence="3 4">4G03</strain>
    </source>
</reference>
<gene>
    <name evidence="3" type="ORF">CSC81_01450</name>
    <name evidence="2" type="ORF">Q8W23_06720</name>
</gene>
<dbReference type="InterPro" id="IPR015032">
    <property type="entry name" value="ThsB__TIR-like_domain"/>
</dbReference>
<dbReference type="RefSeq" id="WP_099214011.1">
    <property type="nucleotide sequence ID" value="NZ_JAUYVU010000004.1"/>
</dbReference>
<evidence type="ECO:0000313" key="2">
    <source>
        <dbReference type="EMBL" id="MDP2541168.1"/>
    </source>
</evidence>
<name>A0A2G1BY03_9FLAO</name>
<keyword evidence="5" id="KW-1185">Reference proteome</keyword>
<organism evidence="3 4">
    <name type="scientific">Tenacibaculum discolor</name>
    <dbReference type="NCBI Taxonomy" id="361581"/>
    <lineage>
        <taxon>Bacteria</taxon>
        <taxon>Pseudomonadati</taxon>
        <taxon>Bacteroidota</taxon>
        <taxon>Flavobacteriia</taxon>
        <taxon>Flavobacteriales</taxon>
        <taxon>Flavobacteriaceae</taxon>
        <taxon>Tenacibaculum</taxon>
    </lineage>
</organism>
<dbReference type="EMBL" id="JAUYVU010000004">
    <property type="protein sequence ID" value="MDP2541168.1"/>
    <property type="molecule type" value="Genomic_DNA"/>
</dbReference>